<gene>
    <name evidence="2" type="ORF">JCM19296_1857</name>
</gene>
<evidence type="ECO:0008006" key="4">
    <source>
        <dbReference type="Google" id="ProtNLM"/>
    </source>
</evidence>
<feature type="compositionally biased region" description="Acidic residues" evidence="1">
    <location>
        <begin position="70"/>
        <end position="86"/>
    </location>
</feature>
<feature type="compositionally biased region" description="Polar residues" evidence="1">
    <location>
        <begin position="46"/>
        <end position="55"/>
    </location>
</feature>
<organism evidence="2 3">
    <name type="scientific">Nonlabens ulvanivorans</name>
    <name type="common">Persicivirga ulvanivorans</name>
    <dbReference type="NCBI Taxonomy" id="906888"/>
    <lineage>
        <taxon>Bacteria</taxon>
        <taxon>Pseudomonadati</taxon>
        <taxon>Bacteroidota</taxon>
        <taxon>Flavobacteriia</taxon>
        <taxon>Flavobacteriales</taxon>
        <taxon>Flavobacteriaceae</taxon>
        <taxon>Nonlabens</taxon>
    </lineage>
</organism>
<dbReference type="Pfam" id="PF03993">
    <property type="entry name" value="DUF349"/>
    <property type="match status" value="5"/>
</dbReference>
<dbReference type="EMBL" id="BBLG01000003">
    <property type="protein sequence ID" value="GAK76260.1"/>
    <property type="molecule type" value="Genomic_DNA"/>
</dbReference>
<accession>A0A081DBG4</accession>
<feature type="region of interest" description="Disordered" evidence="1">
    <location>
        <begin position="1"/>
        <end position="93"/>
    </location>
</feature>
<dbReference type="AlphaFoldDB" id="A0A081DBG4"/>
<feature type="compositionally biased region" description="Acidic residues" evidence="1">
    <location>
        <begin position="674"/>
        <end position="686"/>
    </location>
</feature>
<evidence type="ECO:0000256" key="1">
    <source>
        <dbReference type="SAM" id="MobiDB-lite"/>
    </source>
</evidence>
<proteinExistence type="predicted"/>
<sequence length="686" mass="79854">MDTNDNLHNDADGNLENVNNTDQNTQDMPEKDMNTEPSTAVEETKVTPQEIVTSEETTETPVAAVKEEESTSDNDDESDDHAEDVDAQTLPDTDYNTLEMPALVASLRQLIQDFPINTIKTHVDDIKKAFESKDQDAEKEAREEFVKANPATEEAPAPEFEYNNPISKEFNDLHSLYRKQRGEFQRQQRKEQEDNLEKRKNIIESIKNLIDEEENIGTTFKKFNALQQAWKDTGKIPHDAYNIVWNDYRLHTQNFYDYIDLSKELRDKDFERNLDFHNKIITRAEELGNEPDIHKALRELQELHRMWKEDAGPVAKEHRDPIWDKFSAATKVIHDKRQAYYEERDKLAEKNQTIKQNIIAEIKKITAAGAKNHKGWQDRLEEVNALKELFTQTGPATKALNNHLWEQFRVVGREFNHAKNAFYKDLKKDQQDNLDKKMKLIEIAEQHLAGDDFNGSLPVMKRIQSEWKEIGHVPRKVSDKIWKRFQAACNGFFDKKNAQKKEENAEEAANFEAKMKVYDALKEMLPQDDQEAMKADVEKHMADWAAIGRVPYSKRHIQDKFDKLLQAKLKAAGMSAVDAEMLKYQSKLSSLESGDARDFTNERFYLRKRRDEIQDEKRQLENNMQFINTKDDKNPFVIQLKKNTAALDKELDLIKEKQKQLNILERQMKKAEEEASTDDESSEATE</sequence>
<comment type="caution">
    <text evidence="2">The sequence shown here is derived from an EMBL/GenBank/DDBJ whole genome shotgun (WGS) entry which is preliminary data.</text>
</comment>
<evidence type="ECO:0000313" key="2">
    <source>
        <dbReference type="EMBL" id="GAK76260.1"/>
    </source>
</evidence>
<name>A0A081DBG4_NONUL</name>
<dbReference type="InterPro" id="IPR007139">
    <property type="entry name" value="DUF349"/>
</dbReference>
<protein>
    <recommendedName>
        <fullName evidence="4">DUF349 domain-containing protein</fullName>
    </recommendedName>
</protein>
<feature type="compositionally biased region" description="Basic and acidic residues" evidence="1">
    <location>
        <begin position="1"/>
        <end position="11"/>
    </location>
</feature>
<dbReference type="Proteomes" id="UP000028980">
    <property type="component" value="Unassembled WGS sequence"/>
</dbReference>
<evidence type="ECO:0000313" key="3">
    <source>
        <dbReference type="Proteomes" id="UP000028980"/>
    </source>
</evidence>
<feature type="region of interest" description="Disordered" evidence="1">
    <location>
        <begin position="665"/>
        <end position="686"/>
    </location>
</feature>
<reference evidence="2 3" key="1">
    <citation type="journal article" date="2014" name="Genome Announc.">
        <title>Draft Genome Sequences of Marine Flavobacterium Nonlabens Strains NR17, NR24, NR27, NR32, NR33, and Ara13.</title>
        <authorList>
            <person name="Nakanishi M."/>
            <person name="Meirelles P."/>
            <person name="Suzuki R."/>
            <person name="Takatani N."/>
            <person name="Mino S."/>
            <person name="Suda W."/>
            <person name="Oshima K."/>
            <person name="Hattori M."/>
            <person name="Ohkuma M."/>
            <person name="Hosokawa M."/>
            <person name="Miyashita K."/>
            <person name="Thompson F.L."/>
            <person name="Niwa A."/>
            <person name="Sawabe T."/>
            <person name="Sawabe T."/>
        </authorList>
    </citation>
    <scope>NUCLEOTIDE SEQUENCE [LARGE SCALE GENOMIC DNA]</scope>
    <source>
        <strain evidence="3">JCM19296</strain>
    </source>
</reference>
<feature type="compositionally biased region" description="Polar residues" evidence="1">
    <location>
        <begin position="16"/>
        <end position="27"/>
    </location>
</feature>